<evidence type="ECO:0000313" key="3">
    <source>
        <dbReference type="Proteomes" id="UP000001572"/>
    </source>
</evidence>
<dbReference type="STRING" id="293826.Amet_1318"/>
<proteinExistence type="predicted"/>
<evidence type="ECO:0000259" key="1">
    <source>
        <dbReference type="Pfam" id="PF03819"/>
    </source>
</evidence>
<dbReference type="CDD" id="cd11533">
    <property type="entry name" value="NTP-PPase_Af0060_like"/>
    <property type="match status" value="1"/>
</dbReference>
<keyword evidence="2" id="KW-0378">Hydrolase</keyword>
<protein>
    <submittedName>
        <fullName evidence="2">MazG nucleotide pyrophosphohydrolase</fullName>
    </submittedName>
</protein>
<dbReference type="Pfam" id="PF03819">
    <property type="entry name" value="MazG"/>
    <property type="match status" value="1"/>
</dbReference>
<dbReference type="AlphaFoldDB" id="A6TMV2"/>
<dbReference type="HOGENOM" id="CLU_2167181_0_0_9"/>
<sequence length="128" mass="14386">MKNTINLKTISLPQLNGLCPTLESTALKIAEENGELCRAIGKFRGLSGERDTLETQEAFKEVAKELLDVAQTSFTMMFLLEKEHGIDIESYIEEHIEKLIKKGYINTGLAEEESACKLEGLPKKLREE</sequence>
<dbReference type="eggNOG" id="COG1694">
    <property type="taxonomic scope" value="Bacteria"/>
</dbReference>
<dbReference type="SUPFAM" id="SSF101386">
    <property type="entry name" value="all-alpha NTP pyrophosphatases"/>
    <property type="match status" value="1"/>
</dbReference>
<dbReference type="InterPro" id="IPR044548">
    <property type="entry name" value="AF0060_NTP-PPase_MazG-like"/>
</dbReference>
<dbReference type="Gene3D" id="1.10.287.1080">
    <property type="entry name" value="MazG-like"/>
    <property type="match status" value="1"/>
</dbReference>
<dbReference type="KEGG" id="amt:Amet_1318"/>
<name>A6TMV2_ALKMQ</name>
<dbReference type="RefSeq" id="WP_012062561.1">
    <property type="nucleotide sequence ID" value="NC_009633.1"/>
</dbReference>
<gene>
    <name evidence="2" type="ordered locus">Amet_1318</name>
</gene>
<organism evidence="2 3">
    <name type="scientific">Alkaliphilus metalliredigens (strain QYMF)</name>
    <dbReference type="NCBI Taxonomy" id="293826"/>
    <lineage>
        <taxon>Bacteria</taxon>
        <taxon>Bacillati</taxon>
        <taxon>Bacillota</taxon>
        <taxon>Clostridia</taxon>
        <taxon>Peptostreptococcales</taxon>
        <taxon>Natronincolaceae</taxon>
        <taxon>Alkaliphilus</taxon>
    </lineage>
</organism>
<dbReference type="GO" id="GO:0016787">
    <property type="term" value="F:hydrolase activity"/>
    <property type="evidence" value="ECO:0007669"/>
    <property type="project" value="UniProtKB-KW"/>
</dbReference>
<feature type="domain" description="NTP pyrophosphohydrolase MazG-like" evidence="1">
    <location>
        <begin position="21"/>
        <end position="101"/>
    </location>
</feature>
<evidence type="ECO:0000313" key="2">
    <source>
        <dbReference type="EMBL" id="ABR47520.1"/>
    </source>
</evidence>
<keyword evidence="3" id="KW-1185">Reference proteome</keyword>
<dbReference type="EMBL" id="CP000724">
    <property type="protein sequence ID" value="ABR47520.1"/>
    <property type="molecule type" value="Genomic_DNA"/>
</dbReference>
<reference evidence="3" key="1">
    <citation type="journal article" date="2016" name="Genome Announc.">
        <title>Complete genome sequence of Alkaliphilus metalliredigens strain QYMF, an alkaliphilic and metal-reducing bacterium isolated from borax-contaminated leachate ponds.</title>
        <authorList>
            <person name="Hwang C."/>
            <person name="Copeland A."/>
            <person name="Lucas S."/>
            <person name="Lapidus A."/>
            <person name="Barry K."/>
            <person name="Detter J.C."/>
            <person name="Glavina Del Rio T."/>
            <person name="Hammon N."/>
            <person name="Israni S."/>
            <person name="Dalin E."/>
            <person name="Tice H."/>
            <person name="Pitluck S."/>
            <person name="Chertkov O."/>
            <person name="Brettin T."/>
            <person name="Bruce D."/>
            <person name="Han C."/>
            <person name="Schmutz J."/>
            <person name="Larimer F."/>
            <person name="Land M.L."/>
            <person name="Hauser L."/>
            <person name="Kyrpides N."/>
            <person name="Mikhailova N."/>
            <person name="Ye Q."/>
            <person name="Zhou J."/>
            <person name="Richardson P."/>
            <person name="Fields M.W."/>
        </authorList>
    </citation>
    <scope>NUCLEOTIDE SEQUENCE [LARGE SCALE GENOMIC DNA]</scope>
    <source>
        <strain evidence="3">QYMF</strain>
    </source>
</reference>
<dbReference type="InterPro" id="IPR004518">
    <property type="entry name" value="MazG-like_dom"/>
</dbReference>
<accession>A6TMV2</accession>
<dbReference type="Proteomes" id="UP000001572">
    <property type="component" value="Chromosome"/>
</dbReference>